<dbReference type="EMBL" id="KZ805300">
    <property type="protein sequence ID" value="PVI08450.1"/>
    <property type="molecule type" value="Genomic_DNA"/>
</dbReference>
<keyword evidence="3" id="KW-1185">Reference proteome</keyword>
<accession>A0A2V1EG17</accession>
<organism evidence="2 3">
    <name type="scientific">Periconia macrospinosa</name>
    <dbReference type="NCBI Taxonomy" id="97972"/>
    <lineage>
        <taxon>Eukaryota</taxon>
        <taxon>Fungi</taxon>
        <taxon>Dikarya</taxon>
        <taxon>Ascomycota</taxon>
        <taxon>Pezizomycotina</taxon>
        <taxon>Dothideomycetes</taxon>
        <taxon>Pleosporomycetidae</taxon>
        <taxon>Pleosporales</taxon>
        <taxon>Massarineae</taxon>
        <taxon>Periconiaceae</taxon>
        <taxon>Periconia</taxon>
    </lineage>
</organism>
<reference evidence="2 3" key="1">
    <citation type="journal article" date="2018" name="Sci. Rep.">
        <title>Comparative genomics provides insights into the lifestyle and reveals functional heterogeneity of dark septate endophytic fungi.</title>
        <authorList>
            <person name="Knapp D.G."/>
            <person name="Nemeth J.B."/>
            <person name="Barry K."/>
            <person name="Hainaut M."/>
            <person name="Henrissat B."/>
            <person name="Johnson J."/>
            <person name="Kuo A."/>
            <person name="Lim J.H.P."/>
            <person name="Lipzen A."/>
            <person name="Nolan M."/>
            <person name="Ohm R.A."/>
            <person name="Tamas L."/>
            <person name="Grigoriev I.V."/>
            <person name="Spatafora J.W."/>
            <person name="Nagy L.G."/>
            <person name="Kovacs G.M."/>
        </authorList>
    </citation>
    <scope>NUCLEOTIDE SEQUENCE [LARGE SCALE GENOMIC DNA]</scope>
    <source>
        <strain evidence="2 3">DSE2036</strain>
    </source>
</reference>
<proteinExistence type="predicted"/>
<sequence length="190" mass="20880">MPCIALYCPPVLRDACAPPVRRRRSNPPAPTLTPAVLCSAVQCSPVQSSLRYYAVPFPGLSLRNQQRSAAQRSFNHHGHHRLPPPPPPPPTHAHAKPLSSSSRHGWNHIGTVTAVARPRQTLLTTTAPHRTAPHRAASHFVPHHCPFPIFPVPHIPPANGWQRATSTHPFLCTYLDISVNSTRPSERAMP</sequence>
<gene>
    <name evidence="2" type="ORF">DM02DRAFT_3119</name>
</gene>
<evidence type="ECO:0000313" key="2">
    <source>
        <dbReference type="EMBL" id="PVI08450.1"/>
    </source>
</evidence>
<dbReference type="AlphaFoldDB" id="A0A2V1EG17"/>
<feature type="region of interest" description="Disordered" evidence="1">
    <location>
        <begin position="65"/>
        <end position="106"/>
    </location>
</feature>
<name>A0A2V1EG17_9PLEO</name>
<dbReference type="Proteomes" id="UP000244855">
    <property type="component" value="Unassembled WGS sequence"/>
</dbReference>
<evidence type="ECO:0000256" key="1">
    <source>
        <dbReference type="SAM" id="MobiDB-lite"/>
    </source>
</evidence>
<protein>
    <submittedName>
        <fullName evidence="2">Uncharacterized protein</fullName>
    </submittedName>
</protein>
<evidence type="ECO:0000313" key="3">
    <source>
        <dbReference type="Proteomes" id="UP000244855"/>
    </source>
</evidence>